<feature type="compositionally biased region" description="Polar residues" evidence="7">
    <location>
        <begin position="1"/>
        <end position="13"/>
    </location>
</feature>
<evidence type="ECO:0000256" key="5">
    <source>
        <dbReference type="ARBA" id="ARBA00023139"/>
    </source>
</evidence>
<comment type="subcellular location">
    <subcellularLocation>
        <location evidence="1">Membrane</location>
        <topology evidence="1">Lipid-anchor</topology>
    </subcellularLocation>
</comment>
<dbReference type="Gene3D" id="3.40.190.10">
    <property type="entry name" value="Periplasmic binding protein-like II"/>
    <property type="match status" value="2"/>
</dbReference>
<dbReference type="InterPro" id="IPR004872">
    <property type="entry name" value="Lipoprotein_NlpA"/>
</dbReference>
<dbReference type="Proteomes" id="UP000636793">
    <property type="component" value="Unassembled WGS sequence"/>
</dbReference>
<evidence type="ECO:0000256" key="1">
    <source>
        <dbReference type="ARBA" id="ARBA00004635"/>
    </source>
</evidence>
<evidence type="ECO:0000313" key="9">
    <source>
        <dbReference type="Proteomes" id="UP000636793"/>
    </source>
</evidence>
<dbReference type="PANTHER" id="PTHR30429">
    <property type="entry name" value="D-METHIONINE-BINDING LIPOPROTEIN METQ"/>
    <property type="match status" value="1"/>
</dbReference>
<dbReference type="SUPFAM" id="SSF53850">
    <property type="entry name" value="Periplasmic binding protein-like II"/>
    <property type="match status" value="1"/>
</dbReference>
<dbReference type="RefSeq" id="WP_188836707.1">
    <property type="nucleotide sequence ID" value="NZ_BMHI01000003.1"/>
</dbReference>
<accession>A0A916WTF7</accession>
<keyword evidence="3" id="KW-0732">Signal</keyword>
<dbReference type="PANTHER" id="PTHR30429:SF3">
    <property type="entry name" value="LIPOPROTEIN"/>
    <property type="match status" value="1"/>
</dbReference>
<evidence type="ECO:0000256" key="2">
    <source>
        <dbReference type="ARBA" id="ARBA00008973"/>
    </source>
</evidence>
<dbReference type="AlphaFoldDB" id="A0A916WTF7"/>
<evidence type="ECO:0000256" key="3">
    <source>
        <dbReference type="ARBA" id="ARBA00022729"/>
    </source>
</evidence>
<protein>
    <submittedName>
        <fullName evidence="8">ABC-type transporter, periplasmic component</fullName>
    </submittedName>
</protein>
<keyword evidence="4" id="KW-0472">Membrane</keyword>
<dbReference type="InterPro" id="IPR006311">
    <property type="entry name" value="TAT_signal"/>
</dbReference>
<evidence type="ECO:0000313" key="8">
    <source>
        <dbReference type="EMBL" id="GGB28311.1"/>
    </source>
</evidence>
<evidence type="ECO:0000256" key="6">
    <source>
        <dbReference type="ARBA" id="ARBA00023288"/>
    </source>
</evidence>
<keyword evidence="6" id="KW-0449">Lipoprotein</keyword>
<reference evidence="8" key="2">
    <citation type="submission" date="2020-09" db="EMBL/GenBank/DDBJ databases">
        <authorList>
            <person name="Sun Q."/>
            <person name="Zhou Y."/>
        </authorList>
    </citation>
    <scope>NUCLEOTIDE SEQUENCE</scope>
    <source>
        <strain evidence="8">CGMCC 1.15085</strain>
    </source>
</reference>
<feature type="region of interest" description="Disordered" evidence="7">
    <location>
        <begin position="1"/>
        <end position="29"/>
    </location>
</feature>
<dbReference type="GO" id="GO:0016020">
    <property type="term" value="C:membrane"/>
    <property type="evidence" value="ECO:0007669"/>
    <property type="project" value="UniProtKB-SubCell"/>
</dbReference>
<keyword evidence="5" id="KW-0564">Palmitate</keyword>
<organism evidence="8 9">
    <name type="scientific">Flexivirga endophytica</name>
    <dbReference type="NCBI Taxonomy" id="1849103"/>
    <lineage>
        <taxon>Bacteria</taxon>
        <taxon>Bacillati</taxon>
        <taxon>Actinomycetota</taxon>
        <taxon>Actinomycetes</taxon>
        <taxon>Micrococcales</taxon>
        <taxon>Dermacoccaceae</taxon>
        <taxon>Flexivirga</taxon>
    </lineage>
</organism>
<comment type="similarity">
    <text evidence="2">Belongs to the NlpA lipoprotein family.</text>
</comment>
<evidence type="ECO:0000256" key="4">
    <source>
        <dbReference type="ARBA" id="ARBA00023136"/>
    </source>
</evidence>
<dbReference type="PROSITE" id="PS51318">
    <property type="entry name" value="TAT"/>
    <property type="match status" value="1"/>
</dbReference>
<name>A0A916WTF7_9MICO</name>
<keyword evidence="9" id="KW-1185">Reference proteome</keyword>
<sequence length="324" mass="34265">MSANTPPDLSSGASLPERPTLPPRPGRPRRTWLGAAALALIIGAGGGFAVGRATASDASSGTKVTTVRIGVTDADQDYWPVLKKLAREHGIKIETVNFSDYTQANPAVAQGQLDLNLFQHLVFLAGYNKQAHQTLTPVGSTYVVPLGLYSKKHTSLSQIPDGADIAIPNDATNQARALLVLQKAGLVKLKDGGNIVSTPADIDKGASKVKVTPVDASQTVTSLSSVDGAVVNNDFALDGHLDPKKALYSDDPKSATAQPYTNVIVSRAADKDNPTYAEIVKLYHDPRVEKLVVAESKNTSVPVVKPAAELRKLLKGYEKTVTGK</sequence>
<comment type="caution">
    <text evidence="8">The sequence shown here is derived from an EMBL/GenBank/DDBJ whole genome shotgun (WGS) entry which is preliminary data.</text>
</comment>
<dbReference type="EMBL" id="BMHI01000003">
    <property type="protein sequence ID" value="GGB28311.1"/>
    <property type="molecule type" value="Genomic_DNA"/>
</dbReference>
<proteinExistence type="inferred from homology"/>
<dbReference type="Pfam" id="PF03180">
    <property type="entry name" value="Lipoprotein_9"/>
    <property type="match status" value="1"/>
</dbReference>
<evidence type="ECO:0000256" key="7">
    <source>
        <dbReference type="SAM" id="MobiDB-lite"/>
    </source>
</evidence>
<reference evidence="8" key="1">
    <citation type="journal article" date="2014" name="Int. J. Syst. Evol. Microbiol.">
        <title>Complete genome sequence of Corynebacterium casei LMG S-19264T (=DSM 44701T), isolated from a smear-ripened cheese.</title>
        <authorList>
            <consortium name="US DOE Joint Genome Institute (JGI-PGF)"/>
            <person name="Walter F."/>
            <person name="Albersmeier A."/>
            <person name="Kalinowski J."/>
            <person name="Ruckert C."/>
        </authorList>
    </citation>
    <scope>NUCLEOTIDE SEQUENCE</scope>
    <source>
        <strain evidence="8">CGMCC 1.15085</strain>
    </source>
</reference>
<gene>
    <name evidence="8" type="ORF">GCM10011492_18150</name>
</gene>